<organism evidence="3 4">
    <name type="scientific">Actinopolymorpha pittospori</name>
    <dbReference type="NCBI Taxonomy" id="648752"/>
    <lineage>
        <taxon>Bacteria</taxon>
        <taxon>Bacillati</taxon>
        <taxon>Actinomycetota</taxon>
        <taxon>Actinomycetes</taxon>
        <taxon>Propionibacteriales</taxon>
        <taxon>Actinopolymorphaceae</taxon>
        <taxon>Actinopolymorpha</taxon>
    </lineage>
</organism>
<keyword evidence="4" id="KW-1185">Reference proteome</keyword>
<evidence type="ECO:0000313" key="4">
    <source>
        <dbReference type="Proteomes" id="UP000638648"/>
    </source>
</evidence>
<evidence type="ECO:0008006" key="5">
    <source>
        <dbReference type="Google" id="ProtNLM"/>
    </source>
</evidence>
<feature type="region of interest" description="Disordered" evidence="2">
    <location>
        <begin position="307"/>
        <end position="326"/>
    </location>
</feature>
<dbReference type="RefSeq" id="WP_192748450.1">
    <property type="nucleotide sequence ID" value="NZ_BAABJL010000266.1"/>
</dbReference>
<protein>
    <recommendedName>
        <fullName evidence="5">IrrE N-terminal-like domain-containing protein</fullName>
    </recommendedName>
</protein>
<gene>
    <name evidence="3" type="ORF">HEB94_000555</name>
</gene>
<dbReference type="AlphaFoldDB" id="A0A927R5U7"/>
<comment type="caution">
    <text evidence="3">The sequence shown here is derived from an EMBL/GenBank/DDBJ whole genome shotgun (WGS) entry which is preliminary data.</text>
</comment>
<feature type="region of interest" description="Disordered" evidence="2">
    <location>
        <begin position="134"/>
        <end position="156"/>
    </location>
</feature>
<evidence type="ECO:0000313" key="3">
    <source>
        <dbReference type="EMBL" id="MBE1603707.1"/>
    </source>
</evidence>
<proteinExistence type="predicted"/>
<reference evidence="3" key="1">
    <citation type="submission" date="2020-10" db="EMBL/GenBank/DDBJ databases">
        <title>Sequencing the genomes of 1000 actinobacteria strains.</title>
        <authorList>
            <person name="Klenk H.-P."/>
        </authorList>
    </citation>
    <scope>NUCLEOTIDE SEQUENCE</scope>
    <source>
        <strain evidence="3">DSM 45354</strain>
    </source>
</reference>
<dbReference type="EMBL" id="JADBEM010000001">
    <property type="protein sequence ID" value="MBE1603707.1"/>
    <property type="molecule type" value="Genomic_DNA"/>
</dbReference>
<keyword evidence="1" id="KW-0175">Coiled coil</keyword>
<accession>A0A927R5U7</accession>
<name>A0A927R5U7_9ACTN</name>
<evidence type="ECO:0000256" key="2">
    <source>
        <dbReference type="SAM" id="MobiDB-lite"/>
    </source>
</evidence>
<evidence type="ECO:0000256" key="1">
    <source>
        <dbReference type="SAM" id="Coils"/>
    </source>
</evidence>
<feature type="coiled-coil region" evidence="1">
    <location>
        <begin position="275"/>
        <end position="302"/>
    </location>
</feature>
<sequence>MDHDELQIGVKLKPKFVAECLTRLKVHLQPYSIPLLIVRTNKVRPLLDAIVVTNNEVLAIRRLDVLTRGPRVLIPRNEILGVDIKPHFSRPALVIHTTSGDKDLGDLNEADAHVVVTEIRKLASRRLARNMRDASTRQLPLRKSEENTHGAAPTPPFNITNGLFSEAGSLLGTVNSQLRFIAELLGDLVSDDTSAPLSGLSARLEREFEWLGLLQEQGKTLSITGWLDELRRIITSEHLITQPRPDGEIELVGVPFWPLNPNATAGPTTLTLGQLQSIHAQVRELKKDLKDAASRITEAHATVEAPLEVPPPSCGLGGGSKNEDLPAGSLALPFGESEDPPSPTVDTVRQAMDELVREGLHYRSTAAYKELVRFVSGFRQYSPFNAMLVHMQMPRARYVATATDWGNKYGRTLRPGARPLIMLRPGGPTMPVYDVSETVAGPNSKVPEELVEPFKSTVNGADLSLWDRFIDNAKLWGIRVTPARMGSSLAGFVRPPVYGEQTQQVSRRIVLENKRREVTLQVPVEFEIEVRESQDIASRLVTILHECAHVLCGHLGRGHSHTKWPDRSRGSKEVDEFEAETTAFVACRRVDPAAVFPPYLDGYLGNRSEVPDVSLETMLTAALTLQDWLEKTEPVPKHVRALLSQQVSTSQS</sequence>
<dbReference type="Proteomes" id="UP000638648">
    <property type="component" value="Unassembled WGS sequence"/>
</dbReference>